<accession>A0ABM9UQH5</accession>
<dbReference type="InterPro" id="IPR008928">
    <property type="entry name" value="6-hairpin_glycosidase_sf"/>
</dbReference>
<dbReference type="EMBL" id="CYZR01000003">
    <property type="protein sequence ID" value="CUN75208.1"/>
    <property type="molecule type" value="Genomic_DNA"/>
</dbReference>
<dbReference type="InterPro" id="IPR032790">
    <property type="entry name" value="GDE_C"/>
</dbReference>
<sequence length="659" mass="77015">MRIEKQTLSDFNVAKNKEFLITNGLGGYASRTVNNLSSRIYSGLLIASLNPPVERRLLLSDLRERISIKDETRQRNDNIIHLSDRNKKNFKNLYVTSSNEISMQESFEFNIYPKYSYYVNETFIDKEIVMDYGHNTTVIKYTIQTTANDIELEIMPLINNRNHHDVTMKDDFLCIQKNNKNGVSLTFDINDIKLNLLSDKCKFFKDENWICDTPYFIEIERGNLGIDYHFTPGCFNINVQKFSRVEFSIIATTEEDVSLDGDYYINKEIERKNNLLKKIKNRDEFIDKLVLCSDNFIVSRKSTGLKTIIAGYPWFSDWGRDTMIAMIGLTLCTNRFDDAREILISFKKYIKNGLIPNMFPDSGMNPLYNTIDGTLWYFNAVYKYLEYTNDYDFIYENLIDNLNDIINNHIKGTYYSIKMDGDGLLMGGDENTQLTWMDVKVAGHAVTPRYGKAIEINALWYNAICFMIDLNKKFNIEYYEYEKIKEKIEKTFIKTFWCKETNYFYDYIYGEERNKQIRPNGVIALSLPYSLVNKEIGKKALETVFKQLYTPYGLRSLSNLDVEFRGEYKGNLYERDMSYHQGSVWSWLIGPIITATKRYLNDTRLCEKMIEPFKNHLNDSCVLGISEIFDGKNPYNPRGAYAQAWGVGEVLRAYIEDVK</sequence>
<dbReference type="InterPro" id="IPR012341">
    <property type="entry name" value="6hp_glycosidase-like_sf"/>
</dbReference>
<evidence type="ECO:0000313" key="3">
    <source>
        <dbReference type="EMBL" id="CUN75208.1"/>
    </source>
</evidence>
<name>A0ABM9UQH5_SARVE</name>
<dbReference type="SUPFAM" id="SSF48208">
    <property type="entry name" value="Six-hairpin glycosidases"/>
    <property type="match status" value="1"/>
</dbReference>
<reference evidence="3 4" key="1">
    <citation type="submission" date="2015-09" db="EMBL/GenBank/DDBJ databases">
        <authorList>
            <consortium name="Pathogen Informatics"/>
        </authorList>
    </citation>
    <scope>NUCLEOTIDE SEQUENCE [LARGE SCALE GENOMIC DNA]</scope>
    <source>
        <strain evidence="3 4">2789STDY5834858</strain>
    </source>
</reference>
<feature type="domain" description="Glycogen debranching enzyme bacterial and archaeal type N-terminal" evidence="2">
    <location>
        <begin position="17"/>
        <end position="243"/>
    </location>
</feature>
<dbReference type="Pfam" id="PF06202">
    <property type="entry name" value="GDE_C"/>
    <property type="match status" value="1"/>
</dbReference>
<proteinExistence type="predicted"/>
<evidence type="ECO:0000259" key="2">
    <source>
        <dbReference type="Pfam" id="PF12439"/>
    </source>
</evidence>
<dbReference type="RefSeq" id="WP_055258241.1">
    <property type="nucleotide sequence ID" value="NZ_CABIXL010000003.1"/>
</dbReference>
<dbReference type="Pfam" id="PF12439">
    <property type="entry name" value="GDE_N"/>
    <property type="match status" value="1"/>
</dbReference>
<comment type="caution">
    <text evidence="3">The sequence shown here is derived from an EMBL/GenBank/DDBJ whole genome shotgun (WGS) entry which is preliminary data.</text>
</comment>
<dbReference type="PANTHER" id="PTHR10569">
    <property type="entry name" value="GLYCOGEN DEBRANCHING ENZYME"/>
    <property type="match status" value="1"/>
</dbReference>
<protein>
    <submittedName>
        <fullName evidence="3">Glycogen debranching enzyme, archaeal type</fullName>
    </submittedName>
</protein>
<dbReference type="NCBIfam" id="TIGR01561">
    <property type="entry name" value="gde_arch"/>
    <property type="match status" value="1"/>
</dbReference>
<dbReference type="Proteomes" id="UP000095488">
    <property type="component" value="Unassembled WGS sequence"/>
</dbReference>
<organism evidence="3 4">
    <name type="scientific">Sarcina ventriculi</name>
    <name type="common">Clostridium ventriculi</name>
    <dbReference type="NCBI Taxonomy" id="1267"/>
    <lineage>
        <taxon>Bacteria</taxon>
        <taxon>Bacillati</taxon>
        <taxon>Bacillota</taxon>
        <taxon>Clostridia</taxon>
        <taxon>Eubacteriales</taxon>
        <taxon>Clostridiaceae</taxon>
        <taxon>Sarcina</taxon>
    </lineage>
</organism>
<dbReference type="InterPro" id="IPR024742">
    <property type="entry name" value="Glycogen_debranch_N"/>
</dbReference>
<feature type="domain" description="Glycogen debranching enzyme C-terminal" evidence="1">
    <location>
        <begin position="293"/>
        <end position="652"/>
    </location>
</feature>
<evidence type="ECO:0000313" key="4">
    <source>
        <dbReference type="Proteomes" id="UP000095488"/>
    </source>
</evidence>
<evidence type="ECO:0000259" key="1">
    <source>
        <dbReference type="Pfam" id="PF06202"/>
    </source>
</evidence>
<dbReference type="PANTHER" id="PTHR10569:SF2">
    <property type="entry name" value="GLYCOGEN DEBRANCHING ENZYME"/>
    <property type="match status" value="1"/>
</dbReference>
<keyword evidence="4" id="KW-1185">Reference proteome</keyword>
<dbReference type="InterPro" id="IPR006451">
    <property type="entry name" value="Glycogen_debranch_arc"/>
</dbReference>
<dbReference type="Gene3D" id="1.50.10.10">
    <property type="match status" value="1"/>
</dbReference>
<gene>
    <name evidence="3" type="ORF">ERS852473_00989</name>
</gene>
<dbReference type="InterPro" id="IPR010401">
    <property type="entry name" value="AGL/Gdb1"/>
</dbReference>